<feature type="transmembrane region" description="Helical" evidence="1">
    <location>
        <begin position="43"/>
        <end position="60"/>
    </location>
</feature>
<evidence type="ECO:0000259" key="3">
    <source>
        <dbReference type="Pfam" id="PF22990"/>
    </source>
</evidence>
<evidence type="ECO:0000259" key="2">
    <source>
        <dbReference type="Pfam" id="PF00561"/>
    </source>
</evidence>
<dbReference type="InterPro" id="IPR029058">
    <property type="entry name" value="AB_hydrolase_fold"/>
</dbReference>
<dbReference type="GO" id="GO:0004620">
    <property type="term" value="F:phospholipase activity"/>
    <property type="evidence" value="ECO:0007669"/>
    <property type="project" value="TreeGrafter"/>
</dbReference>
<evidence type="ECO:0008006" key="6">
    <source>
        <dbReference type="Google" id="ProtNLM"/>
    </source>
</evidence>
<feature type="domain" description="AB hydrolase-1" evidence="2">
    <location>
        <begin position="249"/>
        <end position="362"/>
    </location>
</feature>
<protein>
    <recommendedName>
        <fullName evidence="6">AB hydrolase-1 domain-containing protein</fullName>
    </recommendedName>
</protein>
<sequence length="507" mass="57413">MSLLRYILGPKLYMEYGLGTTQKMYEAGGLEKFGDQILSTINLMWNIGFYTSPLLATFLYRRGYFVMDSVATLAKISTSIGIIVIISMVMRGLGRTQSASYTKLIKAMELLRSPKTEMEGKRALRLFDYEFKAWAVDFDVKSLQSDDKKNKAVLAKNSTRSFRLATIPCEIAAYIAIHSFGIRMMYPGSIKLLQSYMRPMLVSGRAKLIEEENARRYKVRTTDDNDIDTVFVDNRIRSSNGKTLVICSEGNAGFYEIGIMGTPLALKYSVLGWNHPGFEGSTGKPYPDQDKNAIEAVVQFAIYHLGFAVEDIIFYGWSIGGFSSLWAASCYPDAKGVILDATFDDVLYLAQPRMPASLSGIVRIAIREYCNLNNAELAQNYHGPISLIRRTEDEVIAEDNQLETNRGNFLALGILKYRYPHIYKTAQLNPADDELCLSRLITYASDQGKKYPMDIGEDYSEEVRHQMADFLLRKHFRDFKSTHCTQLPAEYFNIPFDIPVEHGFVFT</sequence>
<dbReference type="GO" id="GO:0052651">
    <property type="term" value="P:monoacylglycerol catabolic process"/>
    <property type="evidence" value="ECO:0007669"/>
    <property type="project" value="TreeGrafter"/>
</dbReference>
<proteinExistence type="predicted"/>
<evidence type="ECO:0000256" key="1">
    <source>
        <dbReference type="SAM" id="Phobius"/>
    </source>
</evidence>
<evidence type="ECO:0000313" key="5">
    <source>
        <dbReference type="Proteomes" id="UP000037069"/>
    </source>
</evidence>
<dbReference type="InterPro" id="IPR000073">
    <property type="entry name" value="AB_hydrolase_1"/>
</dbReference>
<comment type="caution">
    <text evidence="4">The sequence shown here is derived from an EMBL/GenBank/DDBJ whole genome shotgun (WGS) entry which is preliminary data.</text>
</comment>
<name>A0A0L0BR43_LUCCU</name>
<dbReference type="AlphaFoldDB" id="A0A0L0BR43"/>
<evidence type="ECO:0000313" key="4">
    <source>
        <dbReference type="EMBL" id="KNC22481.1"/>
    </source>
</evidence>
<organism evidence="4 5">
    <name type="scientific">Lucilia cuprina</name>
    <name type="common">Green bottle fly</name>
    <name type="synonym">Australian sheep blowfly</name>
    <dbReference type="NCBI Taxonomy" id="7375"/>
    <lineage>
        <taxon>Eukaryota</taxon>
        <taxon>Metazoa</taxon>
        <taxon>Ecdysozoa</taxon>
        <taxon>Arthropoda</taxon>
        <taxon>Hexapoda</taxon>
        <taxon>Insecta</taxon>
        <taxon>Pterygota</taxon>
        <taxon>Neoptera</taxon>
        <taxon>Endopterygota</taxon>
        <taxon>Diptera</taxon>
        <taxon>Brachycera</taxon>
        <taxon>Muscomorpha</taxon>
        <taxon>Oestroidea</taxon>
        <taxon>Calliphoridae</taxon>
        <taxon>Luciliinae</taxon>
        <taxon>Lucilia</taxon>
    </lineage>
</organism>
<dbReference type="InterPro" id="IPR054518">
    <property type="entry name" value="ABHD16_N"/>
</dbReference>
<dbReference type="Proteomes" id="UP000037069">
    <property type="component" value="Unassembled WGS sequence"/>
</dbReference>
<dbReference type="GO" id="GO:0047372">
    <property type="term" value="F:monoacylglycerol lipase activity"/>
    <property type="evidence" value="ECO:0007669"/>
    <property type="project" value="TreeGrafter"/>
</dbReference>
<feature type="transmembrane region" description="Helical" evidence="1">
    <location>
        <begin position="72"/>
        <end position="93"/>
    </location>
</feature>
<feature type="domain" description="Phosphatidylserine Lipase ABHD16 N-terminal" evidence="3">
    <location>
        <begin position="1"/>
        <end position="130"/>
    </location>
</feature>
<keyword evidence="5" id="KW-1185">Reference proteome</keyword>
<keyword evidence="1" id="KW-0812">Transmembrane</keyword>
<dbReference type="OMA" id="THCTQLP"/>
<keyword evidence="1" id="KW-1133">Transmembrane helix</keyword>
<dbReference type="Pfam" id="PF00561">
    <property type="entry name" value="Abhydrolase_1"/>
    <property type="match status" value="1"/>
</dbReference>
<dbReference type="PANTHER" id="PTHR12277:SF72">
    <property type="entry name" value="BAT5L PROTEIN"/>
    <property type="match status" value="1"/>
</dbReference>
<dbReference type="Pfam" id="PF22990">
    <property type="entry name" value="ABHD16_N"/>
    <property type="match status" value="1"/>
</dbReference>
<accession>A0A0L0BR43</accession>
<dbReference type="EMBL" id="JRES01001494">
    <property type="protein sequence ID" value="KNC22481.1"/>
    <property type="molecule type" value="Genomic_DNA"/>
</dbReference>
<gene>
    <name evidence="4" type="ORF">FF38_07229</name>
</gene>
<dbReference type="SUPFAM" id="SSF53474">
    <property type="entry name" value="alpha/beta-Hydrolases"/>
    <property type="match status" value="1"/>
</dbReference>
<dbReference type="STRING" id="7375.A0A0L0BR43"/>
<reference evidence="4 5" key="1">
    <citation type="journal article" date="2015" name="Nat. Commun.">
        <title>Lucilia cuprina genome unlocks parasitic fly biology to underpin future interventions.</title>
        <authorList>
            <person name="Anstead C.A."/>
            <person name="Korhonen P.K."/>
            <person name="Young N.D."/>
            <person name="Hall R.S."/>
            <person name="Jex A.R."/>
            <person name="Murali S.C."/>
            <person name="Hughes D.S."/>
            <person name="Lee S.F."/>
            <person name="Perry T."/>
            <person name="Stroehlein A.J."/>
            <person name="Ansell B.R."/>
            <person name="Breugelmans B."/>
            <person name="Hofmann A."/>
            <person name="Qu J."/>
            <person name="Dugan S."/>
            <person name="Lee S.L."/>
            <person name="Chao H."/>
            <person name="Dinh H."/>
            <person name="Han Y."/>
            <person name="Doddapaneni H.V."/>
            <person name="Worley K.C."/>
            <person name="Muzny D.M."/>
            <person name="Ioannidis P."/>
            <person name="Waterhouse R.M."/>
            <person name="Zdobnov E.M."/>
            <person name="James P.J."/>
            <person name="Bagnall N.H."/>
            <person name="Kotze A.C."/>
            <person name="Gibbs R.A."/>
            <person name="Richards S."/>
            <person name="Batterham P."/>
            <person name="Gasser R.B."/>
        </authorList>
    </citation>
    <scope>NUCLEOTIDE SEQUENCE [LARGE SCALE GENOMIC DNA]</scope>
    <source>
        <strain evidence="4 5">LS</strain>
        <tissue evidence="4">Full body</tissue>
    </source>
</reference>
<dbReference type="GO" id="GO:0006660">
    <property type="term" value="P:phosphatidylserine catabolic process"/>
    <property type="evidence" value="ECO:0007669"/>
    <property type="project" value="TreeGrafter"/>
</dbReference>
<dbReference type="PANTHER" id="PTHR12277">
    <property type="entry name" value="ALPHA/BETA HYDROLASE DOMAIN-CONTAINING PROTEIN"/>
    <property type="match status" value="1"/>
</dbReference>
<dbReference type="Gene3D" id="3.40.50.1820">
    <property type="entry name" value="alpha/beta hydrolase"/>
    <property type="match status" value="1"/>
</dbReference>
<dbReference type="OrthoDB" id="6412627at2759"/>
<keyword evidence="1" id="KW-0472">Membrane</keyword>
<dbReference type="GO" id="GO:0012505">
    <property type="term" value="C:endomembrane system"/>
    <property type="evidence" value="ECO:0007669"/>
    <property type="project" value="TreeGrafter"/>
</dbReference>